<dbReference type="InterPro" id="IPR011009">
    <property type="entry name" value="Kinase-like_dom_sf"/>
</dbReference>
<dbReference type="OrthoDB" id="4062651at2759"/>
<evidence type="ECO:0000256" key="8">
    <source>
        <dbReference type="ARBA" id="ARBA00022777"/>
    </source>
</evidence>
<evidence type="ECO:0000256" key="15">
    <source>
        <dbReference type="SAM" id="Phobius"/>
    </source>
</evidence>
<evidence type="ECO:0000313" key="20">
    <source>
        <dbReference type="Proteomes" id="UP000245207"/>
    </source>
</evidence>
<dbReference type="Gene3D" id="3.30.200.20">
    <property type="entry name" value="Phosphorylase Kinase, domain 1"/>
    <property type="match status" value="1"/>
</dbReference>
<dbReference type="PROSITE" id="PS50011">
    <property type="entry name" value="PROTEIN_KINASE_DOM"/>
    <property type="match status" value="1"/>
</dbReference>
<evidence type="ECO:0000313" key="19">
    <source>
        <dbReference type="EMBL" id="PWA48986.1"/>
    </source>
</evidence>
<keyword evidence="12 19" id="KW-0675">Receptor</keyword>
<evidence type="ECO:0000256" key="5">
    <source>
        <dbReference type="ARBA" id="ARBA00022729"/>
    </source>
</evidence>
<dbReference type="FunFam" id="3.30.200.20:FF:000142">
    <property type="entry name" value="Cysteine-rich receptor-like protein kinase 10"/>
    <property type="match status" value="1"/>
</dbReference>
<evidence type="ECO:0000256" key="16">
    <source>
        <dbReference type="SAM" id="SignalP"/>
    </source>
</evidence>
<evidence type="ECO:0000256" key="13">
    <source>
        <dbReference type="ARBA" id="ARBA00023180"/>
    </source>
</evidence>
<dbReference type="GO" id="GO:0005524">
    <property type="term" value="F:ATP binding"/>
    <property type="evidence" value="ECO:0007669"/>
    <property type="project" value="UniProtKB-UniRule"/>
</dbReference>
<dbReference type="InterPro" id="IPR002902">
    <property type="entry name" value="GNK2"/>
</dbReference>
<organism evidence="19 20">
    <name type="scientific">Artemisia annua</name>
    <name type="common">Sweet wormwood</name>
    <dbReference type="NCBI Taxonomy" id="35608"/>
    <lineage>
        <taxon>Eukaryota</taxon>
        <taxon>Viridiplantae</taxon>
        <taxon>Streptophyta</taxon>
        <taxon>Embryophyta</taxon>
        <taxon>Tracheophyta</taxon>
        <taxon>Spermatophyta</taxon>
        <taxon>Magnoliopsida</taxon>
        <taxon>eudicotyledons</taxon>
        <taxon>Gunneridae</taxon>
        <taxon>Pentapetalae</taxon>
        <taxon>asterids</taxon>
        <taxon>campanulids</taxon>
        <taxon>Asterales</taxon>
        <taxon>Asteraceae</taxon>
        <taxon>Asteroideae</taxon>
        <taxon>Anthemideae</taxon>
        <taxon>Artemisiinae</taxon>
        <taxon>Artemisia</taxon>
    </lineage>
</organism>
<evidence type="ECO:0000256" key="12">
    <source>
        <dbReference type="ARBA" id="ARBA00023170"/>
    </source>
</evidence>
<dbReference type="Proteomes" id="UP000245207">
    <property type="component" value="Unassembled WGS sequence"/>
</dbReference>
<evidence type="ECO:0000256" key="11">
    <source>
        <dbReference type="ARBA" id="ARBA00023136"/>
    </source>
</evidence>
<dbReference type="GO" id="GO:0005886">
    <property type="term" value="C:plasma membrane"/>
    <property type="evidence" value="ECO:0007669"/>
    <property type="project" value="TreeGrafter"/>
</dbReference>
<feature type="domain" description="Protein kinase" evidence="17">
    <location>
        <begin position="300"/>
        <end position="502"/>
    </location>
</feature>
<feature type="signal peptide" evidence="16">
    <location>
        <begin position="1"/>
        <end position="26"/>
    </location>
</feature>
<keyword evidence="8 19" id="KW-0418">Kinase</keyword>
<keyword evidence="10 15" id="KW-1133">Transmembrane helix</keyword>
<dbReference type="Pfam" id="PF07714">
    <property type="entry name" value="PK_Tyr_Ser-Thr"/>
    <property type="match status" value="1"/>
</dbReference>
<feature type="binding site" evidence="14">
    <location>
        <position position="328"/>
    </location>
    <ligand>
        <name>ATP</name>
        <dbReference type="ChEBI" id="CHEBI:30616"/>
    </ligand>
</feature>
<keyword evidence="3" id="KW-0808">Transferase</keyword>
<evidence type="ECO:0000256" key="1">
    <source>
        <dbReference type="ARBA" id="ARBA00004167"/>
    </source>
</evidence>
<name>A0A2U1LJ14_ARTAN</name>
<keyword evidence="5 16" id="KW-0732">Signal</keyword>
<evidence type="ECO:0000259" key="18">
    <source>
        <dbReference type="PROSITE" id="PS51473"/>
    </source>
</evidence>
<dbReference type="InterPro" id="IPR038408">
    <property type="entry name" value="GNK2_sf"/>
</dbReference>
<keyword evidence="7 14" id="KW-0547">Nucleotide-binding</keyword>
<dbReference type="PANTHER" id="PTHR27002">
    <property type="entry name" value="RECEPTOR-LIKE SERINE/THREONINE-PROTEIN KINASE SD1-8"/>
    <property type="match status" value="1"/>
</dbReference>
<proteinExistence type="predicted"/>
<dbReference type="EMBL" id="PKPP01009131">
    <property type="protein sequence ID" value="PWA48986.1"/>
    <property type="molecule type" value="Genomic_DNA"/>
</dbReference>
<dbReference type="AlphaFoldDB" id="A0A2U1LJ14"/>
<dbReference type="PROSITE" id="PS51473">
    <property type="entry name" value="GNK2"/>
    <property type="match status" value="1"/>
</dbReference>
<dbReference type="Pfam" id="PF01657">
    <property type="entry name" value="Stress-antifung"/>
    <property type="match status" value="2"/>
</dbReference>
<evidence type="ECO:0000256" key="7">
    <source>
        <dbReference type="ARBA" id="ARBA00022741"/>
    </source>
</evidence>
<keyword evidence="11 15" id="KW-0472">Membrane</keyword>
<evidence type="ECO:0000256" key="3">
    <source>
        <dbReference type="ARBA" id="ARBA00022679"/>
    </source>
</evidence>
<gene>
    <name evidence="19" type="ORF">CTI12_AA485120</name>
</gene>
<evidence type="ECO:0000256" key="9">
    <source>
        <dbReference type="ARBA" id="ARBA00022840"/>
    </source>
</evidence>
<dbReference type="PROSITE" id="PS00107">
    <property type="entry name" value="PROTEIN_KINASE_ATP"/>
    <property type="match status" value="1"/>
</dbReference>
<dbReference type="SUPFAM" id="SSF56112">
    <property type="entry name" value="Protein kinase-like (PK-like)"/>
    <property type="match status" value="1"/>
</dbReference>
<reference evidence="19 20" key="1">
    <citation type="journal article" date="2018" name="Mol. Plant">
        <title>The genome of Artemisia annua provides insight into the evolution of Asteraceae family and artemisinin biosynthesis.</title>
        <authorList>
            <person name="Shen Q."/>
            <person name="Zhang L."/>
            <person name="Liao Z."/>
            <person name="Wang S."/>
            <person name="Yan T."/>
            <person name="Shi P."/>
            <person name="Liu M."/>
            <person name="Fu X."/>
            <person name="Pan Q."/>
            <person name="Wang Y."/>
            <person name="Lv Z."/>
            <person name="Lu X."/>
            <person name="Zhang F."/>
            <person name="Jiang W."/>
            <person name="Ma Y."/>
            <person name="Chen M."/>
            <person name="Hao X."/>
            <person name="Li L."/>
            <person name="Tang Y."/>
            <person name="Lv G."/>
            <person name="Zhou Y."/>
            <person name="Sun X."/>
            <person name="Brodelius P.E."/>
            <person name="Rose J.K.C."/>
            <person name="Tang K."/>
        </authorList>
    </citation>
    <scope>NUCLEOTIDE SEQUENCE [LARGE SCALE GENOMIC DNA]</scope>
    <source>
        <strain evidence="20">cv. Huhao1</strain>
        <tissue evidence="19">Leaf</tissue>
    </source>
</reference>
<evidence type="ECO:0000256" key="10">
    <source>
        <dbReference type="ARBA" id="ARBA00022989"/>
    </source>
</evidence>
<evidence type="ECO:0000256" key="14">
    <source>
        <dbReference type="PROSITE-ProRule" id="PRU10141"/>
    </source>
</evidence>
<dbReference type="CDD" id="cd23509">
    <property type="entry name" value="Gnk2-like"/>
    <property type="match status" value="2"/>
</dbReference>
<feature type="domain" description="Gnk2-homologous" evidence="18">
    <location>
        <begin position="111"/>
        <end position="218"/>
    </location>
</feature>
<evidence type="ECO:0000259" key="17">
    <source>
        <dbReference type="PROSITE" id="PS50011"/>
    </source>
</evidence>
<sequence>MLMPTGKFVLWFFLTFMYLTNFIILAQPDFRYHICGQNGNYTRNSTYQRNLNTTLSTLPNTSNGFGFFNFSADDSSRERVYSVALCQGDVEPDVCRGCINDSIIKLPQLCPNQKEAVGYYGQSNDPDQFNRALGLLMNQLRAAASGGDSLLKYASGNTPGPGLITIYGLVQCTPDLSETQCNDCVEYLSNIYAASYSGRIGGTAFLPMCRYSYDIQRFFNGSKKSNMTKSIIIVIVIVTLGAVIMIASTCIFLISRKKKKMNQQNLLPLDHAETESMDDIGNIESFQYNFSTMRAATNDFSEDNKLGHGGFGVVYKGTLADGREIAVKRLARDSSQGDIEFKNEVLLVAKLQHRNLVRMLGFSLEGSERVLIYEFLPNESLDKYIFDNVSNRPTMSSVVLMLSSLSLTLPVPSEPAFFMGSNIDCELPDIYEDSSATFSGHSEKSKLPKSRSRQFSVNDISLSDIVPRVLNSTQIMVSVTDWDVGSMRMLNSCGYASLSLGL</sequence>
<dbReference type="PANTHER" id="PTHR27002:SF1073">
    <property type="entry name" value="CYSTEINE-RICH RECEPTOR-LIKE PROTEIN KINASE 29"/>
    <property type="match status" value="1"/>
</dbReference>
<protein>
    <submittedName>
        <fullName evidence="19">Cysteine-rich RLK (RECEPTOR-like protein kinase) 26</fullName>
    </submittedName>
</protein>
<feature type="chain" id="PRO_5015438676" evidence="16">
    <location>
        <begin position="27"/>
        <end position="502"/>
    </location>
</feature>
<dbReference type="InterPro" id="IPR017441">
    <property type="entry name" value="Protein_kinase_ATP_BS"/>
</dbReference>
<dbReference type="GO" id="GO:0004674">
    <property type="term" value="F:protein serine/threonine kinase activity"/>
    <property type="evidence" value="ECO:0007669"/>
    <property type="project" value="UniProtKB-KW"/>
</dbReference>
<keyword evidence="4 15" id="KW-0812">Transmembrane</keyword>
<evidence type="ECO:0000256" key="4">
    <source>
        <dbReference type="ARBA" id="ARBA00022692"/>
    </source>
</evidence>
<dbReference type="Gene3D" id="3.30.430.20">
    <property type="entry name" value="Gnk2 domain, C-X8-C-X2-C motif"/>
    <property type="match status" value="2"/>
</dbReference>
<keyword evidence="20" id="KW-1185">Reference proteome</keyword>
<evidence type="ECO:0000256" key="6">
    <source>
        <dbReference type="ARBA" id="ARBA00022737"/>
    </source>
</evidence>
<keyword evidence="6" id="KW-0677">Repeat</keyword>
<accession>A0A2U1LJ14</accession>
<comment type="caution">
    <text evidence="19">The sequence shown here is derived from an EMBL/GenBank/DDBJ whole genome shotgun (WGS) entry which is preliminary data.</text>
</comment>
<evidence type="ECO:0000256" key="2">
    <source>
        <dbReference type="ARBA" id="ARBA00022527"/>
    </source>
</evidence>
<keyword evidence="9 14" id="KW-0067">ATP-binding</keyword>
<keyword evidence="13" id="KW-0325">Glycoprotein</keyword>
<dbReference type="InterPro" id="IPR000719">
    <property type="entry name" value="Prot_kinase_dom"/>
</dbReference>
<comment type="subcellular location">
    <subcellularLocation>
        <location evidence="1">Membrane</location>
        <topology evidence="1">Single-pass membrane protein</topology>
    </subcellularLocation>
</comment>
<feature type="transmembrane region" description="Helical" evidence="15">
    <location>
        <begin position="231"/>
        <end position="254"/>
    </location>
</feature>
<dbReference type="InterPro" id="IPR001245">
    <property type="entry name" value="Ser-Thr/Tyr_kinase_cat_dom"/>
</dbReference>
<keyword evidence="2" id="KW-0723">Serine/threonine-protein kinase</keyword>